<evidence type="ECO:0000313" key="1">
    <source>
        <dbReference type="EMBL" id="KKM02505.1"/>
    </source>
</evidence>
<comment type="caution">
    <text evidence="1">The sequence shown here is derived from an EMBL/GenBank/DDBJ whole genome shotgun (WGS) entry which is preliminary data.</text>
</comment>
<dbReference type="AlphaFoldDB" id="A0A0F9GUJ5"/>
<accession>A0A0F9GUJ5</accession>
<reference evidence="1" key="1">
    <citation type="journal article" date="2015" name="Nature">
        <title>Complex archaea that bridge the gap between prokaryotes and eukaryotes.</title>
        <authorList>
            <person name="Spang A."/>
            <person name="Saw J.H."/>
            <person name="Jorgensen S.L."/>
            <person name="Zaremba-Niedzwiedzka K."/>
            <person name="Martijn J."/>
            <person name="Lind A.E."/>
            <person name="van Eijk R."/>
            <person name="Schleper C."/>
            <person name="Guy L."/>
            <person name="Ettema T.J."/>
        </authorList>
    </citation>
    <scope>NUCLEOTIDE SEQUENCE</scope>
</reference>
<gene>
    <name evidence="1" type="ORF">LCGC14_1783780</name>
</gene>
<name>A0A0F9GUJ5_9ZZZZ</name>
<organism evidence="1">
    <name type="scientific">marine sediment metagenome</name>
    <dbReference type="NCBI Taxonomy" id="412755"/>
    <lineage>
        <taxon>unclassified sequences</taxon>
        <taxon>metagenomes</taxon>
        <taxon>ecological metagenomes</taxon>
    </lineage>
</organism>
<dbReference type="EMBL" id="LAZR01016911">
    <property type="protein sequence ID" value="KKM02505.1"/>
    <property type="molecule type" value="Genomic_DNA"/>
</dbReference>
<protein>
    <submittedName>
        <fullName evidence="1">Uncharacterized protein</fullName>
    </submittedName>
</protein>
<sequence>MVKPVHGNDRKNQDFLPVALAESTGEAKIKVTIKVPNENRTVCCKGTINVTNAVDPSNPSFSQVDPITTIFRTFSQMKNCRCTFVQRQFIDPNDSRIE</sequence>
<proteinExistence type="predicted"/>